<dbReference type="EMBL" id="JFBX01000289">
    <property type="protein sequence ID" value="KXH42939.1"/>
    <property type="molecule type" value="Genomic_DNA"/>
</dbReference>
<accession>A0A135T455</accession>
<feature type="compositionally biased region" description="Polar residues" evidence="1">
    <location>
        <begin position="199"/>
        <end position="213"/>
    </location>
</feature>
<feature type="region of interest" description="Disordered" evidence="1">
    <location>
        <begin position="191"/>
        <end position="213"/>
    </location>
</feature>
<evidence type="ECO:0000256" key="1">
    <source>
        <dbReference type="SAM" id="MobiDB-lite"/>
    </source>
</evidence>
<evidence type="ECO:0000313" key="2">
    <source>
        <dbReference type="EMBL" id="KXH42939.1"/>
    </source>
</evidence>
<name>A0A135T455_9PEZI</name>
<proteinExistence type="predicted"/>
<keyword evidence="3" id="KW-1185">Reference proteome</keyword>
<reference evidence="2 3" key="1">
    <citation type="submission" date="2014-02" db="EMBL/GenBank/DDBJ databases">
        <title>The genome sequence of Colletotrichum simmondsii CBS122122.</title>
        <authorList>
            <person name="Baroncelli R."/>
            <person name="Thon M.R."/>
        </authorList>
    </citation>
    <scope>NUCLEOTIDE SEQUENCE [LARGE SCALE GENOMIC DNA]</scope>
    <source>
        <strain evidence="2 3">CBS122122</strain>
    </source>
</reference>
<dbReference type="Proteomes" id="UP000070328">
    <property type="component" value="Unassembled WGS sequence"/>
</dbReference>
<comment type="caution">
    <text evidence="2">The sequence shown here is derived from an EMBL/GenBank/DDBJ whole genome shotgun (WGS) entry which is preliminary data.</text>
</comment>
<gene>
    <name evidence="2" type="ORF">CSIM01_01693</name>
</gene>
<sequence length="213" mass="23267">MRGTMTEGCVTSHRLTPGMEHAELTWNQKRQMLLGSKRVPAWHFKLRVECPSVIQLGNPAAIPFRLNIIPNRAKSSELLRDVLQKVYLTNALRERGIGAVRAFAFVQSLGTARAETSLSTGPDYITYCFSFAHIFKWKFNLVIAGESWECSGSQKVVVLPAVERAAAANTQSLPPPAGAAEKLPAYNGTRGPVPAYENVVSNGESSTSGYEKS</sequence>
<evidence type="ECO:0000313" key="3">
    <source>
        <dbReference type="Proteomes" id="UP000070328"/>
    </source>
</evidence>
<dbReference type="AlphaFoldDB" id="A0A135T455"/>
<protein>
    <submittedName>
        <fullName evidence="2">Uncharacterized protein</fullName>
    </submittedName>
</protein>
<organism evidence="2 3">
    <name type="scientific">Colletotrichum simmondsii</name>
    <dbReference type="NCBI Taxonomy" id="703756"/>
    <lineage>
        <taxon>Eukaryota</taxon>
        <taxon>Fungi</taxon>
        <taxon>Dikarya</taxon>
        <taxon>Ascomycota</taxon>
        <taxon>Pezizomycotina</taxon>
        <taxon>Sordariomycetes</taxon>
        <taxon>Hypocreomycetidae</taxon>
        <taxon>Glomerellales</taxon>
        <taxon>Glomerellaceae</taxon>
        <taxon>Colletotrichum</taxon>
        <taxon>Colletotrichum acutatum species complex</taxon>
    </lineage>
</organism>